<dbReference type="SUPFAM" id="SSF53383">
    <property type="entry name" value="PLP-dependent transferases"/>
    <property type="match status" value="1"/>
</dbReference>
<feature type="domain" description="Aminotransferase class V" evidence="2">
    <location>
        <begin position="39"/>
        <end position="462"/>
    </location>
</feature>
<dbReference type="OrthoDB" id="10264306at2759"/>
<dbReference type="eggNOG" id="KOG2142">
    <property type="taxonomic scope" value="Eukaryota"/>
</dbReference>
<gene>
    <name evidence="3" type="ORF">COCHEDRAFT_1213928</name>
</gene>
<dbReference type="Pfam" id="PF00266">
    <property type="entry name" value="Aminotran_5"/>
    <property type="match status" value="1"/>
</dbReference>
<dbReference type="AlphaFoldDB" id="M2UUD8"/>
<dbReference type="STRING" id="701091.M2UUD8"/>
<evidence type="ECO:0000259" key="2">
    <source>
        <dbReference type="Pfam" id="PF00266"/>
    </source>
</evidence>
<feature type="region of interest" description="Disordered" evidence="1">
    <location>
        <begin position="505"/>
        <end position="526"/>
    </location>
</feature>
<dbReference type="InterPro" id="IPR015421">
    <property type="entry name" value="PyrdxlP-dep_Trfase_major"/>
</dbReference>
<reference evidence="4" key="2">
    <citation type="journal article" date="2013" name="PLoS Genet.">
        <title>Comparative genome structure, secondary metabolite, and effector coding capacity across Cochliobolus pathogens.</title>
        <authorList>
            <person name="Condon B.J."/>
            <person name="Leng Y."/>
            <person name="Wu D."/>
            <person name="Bushley K.E."/>
            <person name="Ohm R.A."/>
            <person name="Otillar R."/>
            <person name="Martin J."/>
            <person name="Schackwitz W."/>
            <person name="Grimwood J."/>
            <person name="MohdZainudin N."/>
            <person name="Xue C."/>
            <person name="Wang R."/>
            <person name="Manning V.A."/>
            <person name="Dhillon B."/>
            <person name="Tu Z.J."/>
            <person name="Steffenson B.J."/>
            <person name="Salamov A."/>
            <person name="Sun H."/>
            <person name="Lowry S."/>
            <person name="LaButti K."/>
            <person name="Han J."/>
            <person name="Copeland A."/>
            <person name="Lindquist E."/>
            <person name="Barry K."/>
            <person name="Schmutz J."/>
            <person name="Baker S.E."/>
            <person name="Ciuffetti L.M."/>
            <person name="Grigoriev I.V."/>
            <person name="Zhong S."/>
            <person name="Turgeon B.G."/>
        </authorList>
    </citation>
    <scope>NUCLEOTIDE SEQUENCE [LARGE SCALE GENOMIC DNA]</scope>
    <source>
        <strain evidence="4">C5 / ATCC 48332 / race O</strain>
    </source>
</reference>
<dbReference type="Proteomes" id="UP000016936">
    <property type="component" value="Unassembled WGS sequence"/>
</dbReference>
<dbReference type="Gene3D" id="3.40.640.10">
    <property type="entry name" value="Type I PLP-dependent aspartate aminotransferase-like (Major domain)"/>
    <property type="match status" value="1"/>
</dbReference>
<keyword evidence="4" id="KW-1185">Reference proteome</keyword>
<evidence type="ECO:0000313" key="3">
    <source>
        <dbReference type="EMBL" id="EMD91482.1"/>
    </source>
</evidence>
<dbReference type="InterPro" id="IPR000192">
    <property type="entry name" value="Aminotrans_V_dom"/>
</dbReference>
<dbReference type="PANTHER" id="PTHR14237">
    <property type="entry name" value="MOLYBDOPTERIN COFACTOR SULFURASE MOSC"/>
    <property type="match status" value="1"/>
</dbReference>
<evidence type="ECO:0000313" key="4">
    <source>
        <dbReference type="Proteomes" id="UP000016936"/>
    </source>
</evidence>
<dbReference type="EMBL" id="KB445576">
    <property type="protein sequence ID" value="EMD91482.1"/>
    <property type="molecule type" value="Genomic_DNA"/>
</dbReference>
<dbReference type="InterPro" id="IPR015424">
    <property type="entry name" value="PyrdxlP-dep_Trfase"/>
</dbReference>
<organism evidence="3 4">
    <name type="scientific">Cochliobolus heterostrophus (strain C5 / ATCC 48332 / race O)</name>
    <name type="common">Southern corn leaf blight fungus</name>
    <name type="synonym">Bipolaris maydis</name>
    <dbReference type="NCBI Taxonomy" id="701091"/>
    <lineage>
        <taxon>Eukaryota</taxon>
        <taxon>Fungi</taxon>
        <taxon>Dikarya</taxon>
        <taxon>Ascomycota</taxon>
        <taxon>Pezizomycotina</taxon>
        <taxon>Dothideomycetes</taxon>
        <taxon>Pleosporomycetidae</taxon>
        <taxon>Pleosporales</taxon>
        <taxon>Pleosporineae</taxon>
        <taxon>Pleosporaceae</taxon>
        <taxon>Bipolaris</taxon>
    </lineage>
</organism>
<accession>M2UUD8</accession>
<dbReference type="PANTHER" id="PTHR14237:SF80">
    <property type="entry name" value="MOLYBDENUM COFACTOR SULFURASE"/>
    <property type="match status" value="1"/>
</dbReference>
<dbReference type="OMA" id="WEWDRIF"/>
<dbReference type="InterPro" id="IPR015422">
    <property type="entry name" value="PyrdxlP-dep_Trfase_small"/>
</dbReference>
<dbReference type="Gene3D" id="3.90.1150.10">
    <property type="entry name" value="Aspartate Aminotransferase, domain 1"/>
    <property type="match status" value="1"/>
</dbReference>
<evidence type="ECO:0000256" key="1">
    <source>
        <dbReference type="SAM" id="MobiDB-lite"/>
    </source>
</evidence>
<dbReference type="HOGENOM" id="CLU_010913_2_1_1"/>
<protein>
    <recommendedName>
        <fullName evidence="2">Aminotransferase class V domain-containing protein</fullName>
    </recommendedName>
</protein>
<feature type="compositionally biased region" description="Basic and acidic residues" evidence="1">
    <location>
        <begin position="514"/>
        <end position="526"/>
    </location>
</feature>
<dbReference type="GO" id="GO:0043545">
    <property type="term" value="P:molybdopterin cofactor metabolic process"/>
    <property type="evidence" value="ECO:0007669"/>
    <property type="project" value="TreeGrafter"/>
</dbReference>
<proteinExistence type="predicted"/>
<dbReference type="GO" id="GO:0008265">
    <property type="term" value="F:molybdenum cofactor sulfurtransferase activity"/>
    <property type="evidence" value="ECO:0007669"/>
    <property type="project" value="TreeGrafter"/>
</dbReference>
<name>M2UUD8_COCH5</name>
<reference evidence="3 4" key="1">
    <citation type="journal article" date="2012" name="PLoS Pathog.">
        <title>Diverse lifestyles and strategies of plant pathogenesis encoded in the genomes of eighteen Dothideomycetes fungi.</title>
        <authorList>
            <person name="Ohm R.A."/>
            <person name="Feau N."/>
            <person name="Henrissat B."/>
            <person name="Schoch C.L."/>
            <person name="Horwitz B.A."/>
            <person name="Barry K.W."/>
            <person name="Condon B.J."/>
            <person name="Copeland A.C."/>
            <person name="Dhillon B."/>
            <person name="Glaser F."/>
            <person name="Hesse C.N."/>
            <person name="Kosti I."/>
            <person name="LaButti K."/>
            <person name="Lindquist E.A."/>
            <person name="Lucas S."/>
            <person name="Salamov A.A."/>
            <person name="Bradshaw R.E."/>
            <person name="Ciuffetti L."/>
            <person name="Hamelin R.C."/>
            <person name="Kema G.H.J."/>
            <person name="Lawrence C."/>
            <person name="Scott J.A."/>
            <person name="Spatafora J.W."/>
            <person name="Turgeon B.G."/>
            <person name="de Wit P.J.G.M."/>
            <person name="Zhong S."/>
            <person name="Goodwin S.B."/>
            <person name="Grigoriev I.V."/>
        </authorList>
    </citation>
    <scope>NUCLEOTIDE SEQUENCE [LARGE SCALE GENOMIC DNA]</scope>
    <source>
        <strain evidence="4">C5 / ATCC 48332 / race O</strain>
    </source>
</reference>
<sequence length="545" mass="61660">MKVVSHKEMCRRDDHERLAYDQRVSRMQKHEYPMLRGLTYLDHGGTTLASRSLMQSFCSEMQSTLLANPHSDASNPSNTAIMVEETRREVLRMFNADPAHFDVVFTANATAATKLVAEGFSGCRESFDYFYHRNSHTSLVGVRELAFHSHCFASNEEVADWLASTRDSLHGLQRPVLFAYPAQSNMNGERLPLDWAGKLRSSTNHQHAYTLLDVAALVSTTPLDLSNHLLAPDFVTLSFYKIFGFPDLGALIVRKAAGQIFDHRRYFGGGTTEMTTCFGDAWVALKDSSLHARLEDGTIAFRSILALKFAITTHRELFGGLEQVSKHTGWLANQLYRRLVNSKHSNNMPVYRIYKSKDSSYDDQQTQGATIAFNVCRSDGSYVGPWHVGSFLRKHAIHVRTGTLCNPAGISCALKLNSEWLRMAFERGYRCNTELDIVEGIPVGVVRITFGAMNTTEDVEKLFRTLSQQVLQEENHLQTVERKCIGKKDSVMGYRESKLVVEDFETQPKAMNSGDDKPTKDVPPRVRGRLNDLRRLLERYREEIS</sequence>